<dbReference type="Pfam" id="PF08450">
    <property type="entry name" value="SGL"/>
    <property type="match status" value="1"/>
</dbReference>
<organism evidence="3 4">
    <name type="scientific">Streptomyces aureus</name>
    <dbReference type="NCBI Taxonomy" id="193461"/>
    <lineage>
        <taxon>Bacteria</taxon>
        <taxon>Bacillati</taxon>
        <taxon>Actinomycetota</taxon>
        <taxon>Actinomycetes</taxon>
        <taxon>Kitasatosporales</taxon>
        <taxon>Streptomycetaceae</taxon>
        <taxon>Streptomyces</taxon>
    </lineage>
</organism>
<dbReference type="EMBL" id="JBGOSP010000017">
    <property type="protein sequence ID" value="MFA3840445.1"/>
    <property type="molecule type" value="Genomic_DNA"/>
</dbReference>
<dbReference type="Gene3D" id="2.120.10.30">
    <property type="entry name" value="TolB, C-terminal domain"/>
    <property type="match status" value="1"/>
</dbReference>
<keyword evidence="4" id="KW-1185">Reference proteome</keyword>
<comment type="caution">
    <text evidence="3">The sequence shown here is derived from an EMBL/GenBank/DDBJ whole genome shotgun (WGS) entry which is preliminary data.</text>
</comment>
<dbReference type="EC" id="3.1.1.99" evidence="3"/>
<evidence type="ECO:0000313" key="3">
    <source>
        <dbReference type="EMBL" id="MFA3840445.1"/>
    </source>
</evidence>
<dbReference type="SUPFAM" id="SSF63829">
    <property type="entry name" value="Calcium-dependent phosphotriesterase"/>
    <property type="match status" value="1"/>
</dbReference>
<evidence type="ECO:0000259" key="2">
    <source>
        <dbReference type="Pfam" id="PF08450"/>
    </source>
</evidence>
<dbReference type="GO" id="GO:0016787">
    <property type="term" value="F:hydrolase activity"/>
    <property type="evidence" value="ECO:0007669"/>
    <property type="project" value="UniProtKB-KW"/>
</dbReference>
<dbReference type="Proteomes" id="UP001571476">
    <property type="component" value="Unassembled WGS sequence"/>
</dbReference>
<keyword evidence="3" id="KW-0378">Hydrolase</keyword>
<gene>
    <name evidence="3" type="ORF">ACEG43_30370</name>
</gene>
<dbReference type="PRINTS" id="PR01790">
    <property type="entry name" value="SMP30FAMILY"/>
</dbReference>
<sequence length="285" mass="30069">MGTERLELGEGARWTERGLVLTDILTGRLLSADLAGATLREELRLPFPLGAVAPVAGAPDTWIAAADTGICLLRAGEPPRWLLRPEQDPARPFRMNDAVADPSGRFWAGFMAYDAAPGRGGLLRVDRDGTATQTLDGLSVPNGPAFTADGRTMYLADSALGRILRHRVDPETGDVDEGEVFATVRSGSPDGMTVDRDGGVWSAVWGAGVLHHYRADGRLDEVVPVPVRQPAGLCLGGADGRTLFVTSARIGLDEPGPLDGALLRLRVAVPGTPACAFRPYSGLVG</sequence>
<name>A0ABV4SPQ8_9ACTN</name>
<feature type="domain" description="SMP-30/Gluconolactonase/LRE-like region" evidence="2">
    <location>
        <begin position="8"/>
        <end position="249"/>
    </location>
</feature>
<evidence type="ECO:0000313" key="4">
    <source>
        <dbReference type="Proteomes" id="UP001571476"/>
    </source>
</evidence>
<comment type="similarity">
    <text evidence="1">Belongs to the SMP-30/CGR1 family.</text>
</comment>
<evidence type="ECO:0000256" key="1">
    <source>
        <dbReference type="ARBA" id="ARBA00008853"/>
    </source>
</evidence>
<dbReference type="RefSeq" id="WP_372564980.1">
    <property type="nucleotide sequence ID" value="NZ_JBGOSP010000017.1"/>
</dbReference>
<protein>
    <submittedName>
        <fullName evidence="3">SMP-30/gluconolactonase/LRE family protein</fullName>
        <ecNumber evidence="3">3.1.1.99</ecNumber>
    </submittedName>
</protein>
<accession>A0ABV4SPQ8</accession>
<dbReference type="InterPro" id="IPR011042">
    <property type="entry name" value="6-blade_b-propeller_TolB-like"/>
</dbReference>
<proteinExistence type="inferred from homology"/>
<dbReference type="InterPro" id="IPR005511">
    <property type="entry name" value="SMP-30"/>
</dbReference>
<dbReference type="InterPro" id="IPR013658">
    <property type="entry name" value="SGL"/>
</dbReference>
<dbReference type="PANTHER" id="PTHR10907:SF47">
    <property type="entry name" value="REGUCALCIN"/>
    <property type="match status" value="1"/>
</dbReference>
<reference evidence="3 4" key="1">
    <citation type="submission" date="2024-08" db="EMBL/GenBank/DDBJ databases">
        <title>Genome sequence of Streptomyces aureus CACIA-1.46HGO.</title>
        <authorList>
            <person name="Evangelista-Martinez Z."/>
        </authorList>
    </citation>
    <scope>NUCLEOTIDE SEQUENCE [LARGE SCALE GENOMIC DNA]</scope>
    <source>
        <strain evidence="3 4">CACIA-1.46HGO</strain>
    </source>
</reference>
<dbReference type="PANTHER" id="PTHR10907">
    <property type="entry name" value="REGUCALCIN"/>
    <property type="match status" value="1"/>
</dbReference>